<evidence type="ECO:0000313" key="2">
    <source>
        <dbReference type="EMBL" id="CFQ95383.1"/>
    </source>
</evidence>
<organism evidence="2 3">
    <name type="scientific">Yersinia frederiksenii</name>
    <dbReference type="NCBI Taxonomy" id="29484"/>
    <lineage>
        <taxon>Bacteria</taxon>
        <taxon>Pseudomonadati</taxon>
        <taxon>Pseudomonadota</taxon>
        <taxon>Gammaproteobacteria</taxon>
        <taxon>Enterobacterales</taxon>
        <taxon>Yersiniaceae</taxon>
        <taxon>Yersinia</taxon>
    </lineage>
</organism>
<sequence length="267" mass="29430">MVNSISNAGVFVKPVMDPLALNPSIVGCGSLESLHSSYDLHGSFDDISEYSLGDLSTYAPPEKIENKEALFGIKPDRYAFGKEAYFDYLLTEVNREGKPPLFLRPLAALLALFGIHGFGQTNCASCATAVIDTFEQNKLYLALPTLRGADVKGNMGLPKDDEVGMSAAKLIAQLETCKPDSELYGVLVIHRPTLWTMLPGATRGHACNVIKLKDSNILHFIDTQKRTHLSYDLTDLNDLSYMSDEVSEFLGRVGKEGIDLYQKEFKK</sequence>
<accession>A0AAI9ENP0</accession>
<dbReference type="Proteomes" id="UP000046784">
    <property type="component" value="Unassembled WGS sequence"/>
</dbReference>
<dbReference type="Pfam" id="PF15644">
    <property type="entry name" value="Gln_amidase"/>
    <property type="match status" value="1"/>
</dbReference>
<gene>
    <name evidence="2" type="ORF">ERS008524_01394</name>
</gene>
<proteinExistence type="predicted"/>
<feature type="domain" description="Tox-PL" evidence="1">
    <location>
        <begin position="121"/>
        <end position="226"/>
    </location>
</feature>
<reference evidence="2 3" key="1">
    <citation type="submission" date="2015-03" db="EMBL/GenBank/DDBJ databases">
        <authorList>
            <consortium name="Pathogen Informatics"/>
            <person name="Murphy D."/>
        </authorList>
    </citation>
    <scope>NUCLEOTIDE SEQUENCE [LARGE SCALE GENOMIC DNA]</scope>
    <source>
        <strain evidence="2 3">3400/83</strain>
    </source>
</reference>
<dbReference type="RefSeq" id="WP_253277940.1">
    <property type="nucleotide sequence ID" value="NZ_CABMMF010000006.1"/>
</dbReference>
<dbReference type="InterPro" id="IPR028908">
    <property type="entry name" value="Tox-PL_dom"/>
</dbReference>
<name>A0AAI9ENP0_YERFR</name>
<protein>
    <recommendedName>
        <fullName evidence="1">Tox-PL domain-containing protein</fullName>
    </recommendedName>
</protein>
<dbReference type="AlphaFoldDB" id="A0AAI9ENP0"/>
<evidence type="ECO:0000259" key="1">
    <source>
        <dbReference type="Pfam" id="PF15644"/>
    </source>
</evidence>
<evidence type="ECO:0000313" key="3">
    <source>
        <dbReference type="Proteomes" id="UP000046784"/>
    </source>
</evidence>
<comment type="caution">
    <text evidence="2">The sequence shown here is derived from an EMBL/GenBank/DDBJ whole genome shotgun (WGS) entry which is preliminary data.</text>
</comment>
<dbReference type="EMBL" id="CGCB01000006">
    <property type="protein sequence ID" value="CFQ95383.1"/>
    <property type="molecule type" value="Genomic_DNA"/>
</dbReference>